<comment type="subcellular location">
    <subcellularLocation>
        <location evidence="2">Cytoplasm</location>
    </subcellularLocation>
</comment>
<dbReference type="InterPro" id="IPR036061">
    <property type="entry name" value="CheW-like_dom_sf"/>
</dbReference>
<dbReference type="SUPFAM" id="SSF50341">
    <property type="entry name" value="CheW-like"/>
    <property type="match status" value="1"/>
</dbReference>
<dbReference type="SMART" id="SM00387">
    <property type="entry name" value="HATPase_c"/>
    <property type="match status" value="1"/>
</dbReference>
<dbReference type="InterPro" id="IPR003594">
    <property type="entry name" value="HATPase_dom"/>
</dbReference>
<dbReference type="EMBL" id="CP041764">
    <property type="protein sequence ID" value="QHA88972.1"/>
    <property type="molecule type" value="Genomic_DNA"/>
</dbReference>
<dbReference type="InterPro" id="IPR008207">
    <property type="entry name" value="Sig_transdc_His_kin_Hpt_dom"/>
</dbReference>
<dbReference type="InterPro" id="IPR002545">
    <property type="entry name" value="CheW-lke_dom"/>
</dbReference>
<feature type="modified residue" description="Phosphohistidine" evidence="14">
    <location>
        <position position="48"/>
    </location>
</feature>
<evidence type="ECO:0000259" key="17">
    <source>
        <dbReference type="PROSITE" id="PS50109"/>
    </source>
</evidence>
<dbReference type="CDD" id="cd00731">
    <property type="entry name" value="CheA_reg"/>
    <property type="match status" value="1"/>
</dbReference>
<evidence type="ECO:0000313" key="20">
    <source>
        <dbReference type="EMBL" id="QHA88972.1"/>
    </source>
</evidence>
<keyword evidence="9" id="KW-0547">Nucleotide-binding</keyword>
<dbReference type="SUPFAM" id="SSF47226">
    <property type="entry name" value="Histidine-containing phosphotransfer domain, HPT domain"/>
    <property type="match status" value="1"/>
</dbReference>
<keyword evidence="11" id="KW-0067">ATP-binding</keyword>
<feature type="domain" description="CheW-like" evidence="18">
    <location>
        <begin position="511"/>
        <end position="646"/>
    </location>
</feature>
<keyword evidence="5" id="KW-0963">Cytoplasm</keyword>
<keyword evidence="6" id="KW-0145">Chemotaxis</keyword>
<keyword evidence="21" id="KW-1185">Reference proteome</keyword>
<evidence type="ECO:0000256" key="6">
    <source>
        <dbReference type="ARBA" id="ARBA00022500"/>
    </source>
</evidence>
<feature type="domain" description="Histidine kinase" evidence="17">
    <location>
        <begin position="302"/>
        <end position="509"/>
    </location>
</feature>
<organism evidence="20 21">
    <name type="scientific">Serratia rhizosphaerae</name>
    <dbReference type="NCBI Taxonomy" id="2597702"/>
    <lineage>
        <taxon>Bacteria</taxon>
        <taxon>Pseudomonadati</taxon>
        <taxon>Pseudomonadota</taxon>
        <taxon>Gammaproteobacteria</taxon>
        <taxon>Enterobacterales</taxon>
        <taxon>Yersiniaceae</taxon>
        <taxon>Serratia</taxon>
    </lineage>
</organism>
<dbReference type="EC" id="2.7.13.3" evidence="3"/>
<dbReference type="Gene3D" id="3.30.70.400">
    <property type="entry name" value="CheY-binding domain of CheA"/>
    <property type="match status" value="1"/>
</dbReference>
<evidence type="ECO:0000256" key="7">
    <source>
        <dbReference type="ARBA" id="ARBA00022553"/>
    </source>
</evidence>
<evidence type="ECO:0000256" key="2">
    <source>
        <dbReference type="ARBA" id="ARBA00004496"/>
    </source>
</evidence>
<keyword evidence="8" id="KW-0808">Transferase</keyword>
<dbReference type="RefSeq" id="WP_160030686.1">
    <property type="nucleotide sequence ID" value="NZ_CP041764.1"/>
</dbReference>
<dbReference type="InterPro" id="IPR036890">
    <property type="entry name" value="HATPase_C_sf"/>
</dbReference>
<dbReference type="PANTHER" id="PTHR43395:SF10">
    <property type="entry name" value="CHEMOTAXIS PROTEIN CHEA"/>
    <property type="match status" value="1"/>
</dbReference>
<dbReference type="PROSITE" id="PS50894">
    <property type="entry name" value="HPT"/>
    <property type="match status" value="1"/>
</dbReference>
<dbReference type="SUPFAM" id="SSF47384">
    <property type="entry name" value="Homodimeric domain of signal transducing histidine kinase"/>
    <property type="match status" value="1"/>
</dbReference>
<evidence type="ECO:0000256" key="11">
    <source>
        <dbReference type="ARBA" id="ARBA00022840"/>
    </source>
</evidence>
<evidence type="ECO:0000256" key="15">
    <source>
        <dbReference type="SAM" id="Coils"/>
    </source>
</evidence>
<dbReference type="Gene3D" id="1.10.287.560">
    <property type="entry name" value="Histidine kinase CheA-like, homodimeric domain"/>
    <property type="match status" value="1"/>
</dbReference>
<evidence type="ECO:0000259" key="19">
    <source>
        <dbReference type="PROSITE" id="PS50894"/>
    </source>
</evidence>
<evidence type="ECO:0000256" key="13">
    <source>
        <dbReference type="ARBA" id="ARBA00035100"/>
    </source>
</evidence>
<evidence type="ECO:0000256" key="16">
    <source>
        <dbReference type="SAM" id="MobiDB-lite"/>
    </source>
</evidence>
<dbReference type="InterPro" id="IPR015162">
    <property type="entry name" value="CheY-binding"/>
</dbReference>
<keyword evidence="15" id="KW-0175">Coiled coil</keyword>
<dbReference type="Gene3D" id="3.30.565.10">
    <property type="entry name" value="Histidine kinase-like ATPase, C-terminal domain"/>
    <property type="match status" value="1"/>
</dbReference>
<dbReference type="InterPro" id="IPR036641">
    <property type="entry name" value="HPT_dom_sf"/>
</dbReference>
<dbReference type="CDD" id="cd00088">
    <property type="entry name" value="HPT"/>
    <property type="match status" value="1"/>
</dbReference>
<evidence type="ECO:0000256" key="12">
    <source>
        <dbReference type="ARBA" id="ARBA00023012"/>
    </source>
</evidence>
<dbReference type="SMART" id="SM00260">
    <property type="entry name" value="CheW"/>
    <property type="match status" value="1"/>
</dbReference>
<feature type="region of interest" description="Disordered" evidence="16">
    <location>
        <begin position="234"/>
        <end position="262"/>
    </location>
</feature>
<reference evidence="20 21" key="1">
    <citation type="submission" date="2019-07" db="EMBL/GenBank/DDBJ databases">
        <title>Serratia dokdonensis sp. nov., an elicitor of systemic resistance in Nicotiana Tabacum.</title>
        <authorList>
            <person name="Son J.-S."/>
            <person name="Hwang Y.-J."/>
            <person name="Lee S.-Y."/>
            <person name="Ghim S.-Y."/>
        </authorList>
    </citation>
    <scope>NUCLEOTIDE SEQUENCE [LARGE SCALE GENOMIC DNA]</scope>
    <source>
        <strain evidence="20 21">KUDC3025</strain>
    </source>
</reference>
<evidence type="ECO:0000256" key="8">
    <source>
        <dbReference type="ARBA" id="ARBA00022679"/>
    </source>
</evidence>
<dbReference type="InterPro" id="IPR036097">
    <property type="entry name" value="HisK_dim/P_sf"/>
</dbReference>
<evidence type="ECO:0000256" key="5">
    <source>
        <dbReference type="ARBA" id="ARBA00022490"/>
    </source>
</evidence>
<dbReference type="InterPro" id="IPR051315">
    <property type="entry name" value="Bact_Chemotaxis_CheA"/>
</dbReference>
<dbReference type="PROSITE" id="PS50109">
    <property type="entry name" value="HIS_KIN"/>
    <property type="match status" value="1"/>
</dbReference>
<evidence type="ECO:0000256" key="3">
    <source>
        <dbReference type="ARBA" id="ARBA00012438"/>
    </source>
</evidence>
<dbReference type="SMART" id="SM00073">
    <property type="entry name" value="HPT"/>
    <property type="match status" value="1"/>
</dbReference>
<dbReference type="Gene3D" id="2.30.30.40">
    <property type="entry name" value="SH3 Domains"/>
    <property type="match status" value="1"/>
</dbReference>
<protein>
    <recommendedName>
        <fullName evidence="4">Chemotaxis protein CheA</fullName>
        <ecNumber evidence="3">2.7.13.3</ecNumber>
    </recommendedName>
</protein>
<evidence type="ECO:0000256" key="10">
    <source>
        <dbReference type="ARBA" id="ARBA00022777"/>
    </source>
</evidence>
<gene>
    <name evidence="20" type="primary">cheA</name>
    <name evidence="20" type="ORF">FO014_19425</name>
</gene>
<dbReference type="CDD" id="cd16916">
    <property type="entry name" value="HATPase_CheA-like"/>
    <property type="match status" value="1"/>
</dbReference>
<dbReference type="Pfam" id="PF09078">
    <property type="entry name" value="CheY-binding"/>
    <property type="match status" value="1"/>
</dbReference>
<feature type="domain" description="HPt" evidence="19">
    <location>
        <begin position="1"/>
        <end position="105"/>
    </location>
</feature>
<sequence>MSMDISAFYQTFFDEADELLADMEQHLLELDPLAPDIEPLNAIFRAAHSIKGGAATFGFTILQETTHLLENLLDSARRQEMSLSTEIINLFLETKDIMQEQLDAYKTSQQPDADSFAYICQALRQLALETQQDAPALPAAEAVEAAPPPPAVSGGGGLHISLTDLKPSEIPLLLEELGNLGEVREPQQSENSLSVTLLTSVSEEDISAVLCFVLEPEQIAFAAAAAAATVVTTPQPAQPAPQPAAPAEQAPKPRSKAATESSSIRVAVEKVDQLINLVGELVITQSMLAQRSGTLDPVAHGDLLNSMSQLERNARDLQESVMSIRMMPMEYVFSRFPRLVRDLAGKLNKRVELTLQGSSTELDKSLIERIIDPLTHLVRNSLDHGIEDPQVRLAAGKPEIGNLILSAEHQGGNICIEVTDDGAGLNREKILAKAAAQGLAASDSMSDEEVGMLIFAPGFSTAEQVTDVSGRGVGMDVVKRNIQEMGGHVEVHSQAAKGTSIRILLPLTLAILDGMSVKVNEDVFILPLNAVMESLQPQAEDLHPLAGGERVLQVRGEYLPLVELYRIFDVAGAKTEATQGIVVILQSAGRRYALLVDQLIGQHQVVVKNLESNYRKVPGISAATILGDGSVALIVDVSALQTLNREKLLPDAAA</sequence>
<evidence type="ECO:0000313" key="21">
    <source>
        <dbReference type="Proteomes" id="UP000430368"/>
    </source>
</evidence>
<evidence type="ECO:0000256" key="1">
    <source>
        <dbReference type="ARBA" id="ARBA00000085"/>
    </source>
</evidence>
<evidence type="ECO:0000259" key="18">
    <source>
        <dbReference type="PROSITE" id="PS50851"/>
    </source>
</evidence>
<feature type="coiled-coil region" evidence="15">
    <location>
        <begin position="300"/>
        <end position="327"/>
    </location>
</feature>
<dbReference type="PANTHER" id="PTHR43395">
    <property type="entry name" value="SENSOR HISTIDINE KINASE CHEA"/>
    <property type="match status" value="1"/>
</dbReference>
<evidence type="ECO:0000256" key="9">
    <source>
        <dbReference type="ARBA" id="ARBA00022741"/>
    </source>
</evidence>
<keyword evidence="10" id="KW-0418">Kinase</keyword>
<dbReference type="InterPro" id="IPR037006">
    <property type="entry name" value="CheA-like_homodim_sf"/>
</dbReference>
<dbReference type="Pfam" id="PF02518">
    <property type="entry name" value="HATPase_c"/>
    <property type="match status" value="1"/>
</dbReference>
<dbReference type="PROSITE" id="PS50851">
    <property type="entry name" value="CHEW"/>
    <property type="match status" value="1"/>
</dbReference>
<dbReference type="InterPro" id="IPR004358">
    <property type="entry name" value="Sig_transdc_His_kin-like_C"/>
</dbReference>
<dbReference type="Pfam" id="PF01627">
    <property type="entry name" value="Hpt"/>
    <property type="match status" value="1"/>
</dbReference>
<comment type="function">
    <text evidence="13">Involved in the transmission of sensory signals from the chemoreceptors to the flagellar motors. CheA is autophosphorylated; it can transfer its phosphate group to either CheB or CheY.</text>
</comment>
<dbReference type="SUPFAM" id="SSF55052">
    <property type="entry name" value="CheY-binding domain of CheA"/>
    <property type="match status" value="1"/>
</dbReference>
<evidence type="ECO:0000256" key="4">
    <source>
        <dbReference type="ARBA" id="ARBA00021495"/>
    </source>
</evidence>
<comment type="catalytic activity">
    <reaction evidence="1">
        <text>ATP + protein L-histidine = ADP + protein N-phospho-L-histidine.</text>
        <dbReference type="EC" id="2.7.13.3"/>
    </reaction>
</comment>
<dbReference type="NCBIfam" id="NF007835">
    <property type="entry name" value="PRK10547.1"/>
    <property type="match status" value="1"/>
</dbReference>
<dbReference type="Gene3D" id="1.20.120.160">
    <property type="entry name" value="HPT domain"/>
    <property type="match status" value="1"/>
</dbReference>
<accession>A0ABX6GRV8</accession>
<dbReference type="InterPro" id="IPR005467">
    <property type="entry name" value="His_kinase_dom"/>
</dbReference>
<dbReference type="Proteomes" id="UP000430368">
    <property type="component" value="Chromosome"/>
</dbReference>
<dbReference type="InterPro" id="IPR035891">
    <property type="entry name" value="CheY-binding_CheA"/>
</dbReference>
<dbReference type="SUPFAM" id="SSF55874">
    <property type="entry name" value="ATPase domain of HSP90 chaperone/DNA topoisomerase II/histidine kinase"/>
    <property type="match status" value="1"/>
</dbReference>
<dbReference type="PRINTS" id="PR00344">
    <property type="entry name" value="BCTRLSENSOR"/>
</dbReference>
<keyword evidence="12" id="KW-0902">Two-component regulatory system</keyword>
<dbReference type="SMART" id="SM01231">
    <property type="entry name" value="H-kinase_dim"/>
    <property type="match status" value="1"/>
</dbReference>
<dbReference type="InterPro" id="IPR004105">
    <property type="entry name" value="CheA-like_dim"/>
</dbReference>
<dbReference type="Pfam" id="PF01584">
    <property type="entry name" value="CheW"/>
    <property type="match status" value="1"/>
</dbReference>
<proteinExistence type="predicted"/>
<dbReference type="Pfam" id="PF02895">
    <property type="entry name" value="H-kinase_dim"/>
    <property type="match status" value="1"/>
</dbReference>
<keyword evidence="7 14" id="KW-0597">Phosphoprotein</keyword>
<evidence type="ECO:0000256" key="14">
    <source>
        <dbReference type="PROSITE-ProRule" id="PRU00110"/>
    </source>
</evidence>
<name>A0ABX6GRV8_9GAMM</name>